<comment type="subunit">
    <text evidence="4 7">Homotrimer.</text>
</comment>
<evidence type="ECO:0000256" key="1">
    <source>
        <dbReference type="ARBA" id="ARBA00001342"/>
    </source>
</evidence>
<dbReference type="PANTHER" id="PTHR33254">
    <property type="entry name" value="4-HYDROXY-4-METHYL-2-OXOGLUTARATE ALDOLASE 3-RELATED"/>
    <property type="match status" value="1"/>
</dbReference>
<gene>
    <name evidence="8" type="primary">rraA</name>
    <name evidence="8" type="ORF">KO508_16035</name>
</gene>
<dbReference type="EC" id="4.1.3.17" evidence="7"/>
<keyword evidence="7" id="KW-0456">Lyase</keyword>
<comment type="cofactor">
    <cofactor evidence="2 7">
        <name>a divalent metal cation</name>
        <dbReference type="ChEBI" id="CHEBI:60240"/>
    </cofactor>
</comment>
<evidence type="ECO:0000256" key="6">
    <source>
        <dbReference type="ARBA" id="ARBA00047973"/>
    </source>
</evidence>
<organism evidence="8 9">
    <name type="scientific">Marinobacter salexigens</name>
    <dbReference type="NCBI Taxonomy" id="1925763"/>
    <lineage>
        <taxon>Bacteria</taxon>
        <taxon>Pseudomonadati</taxon>
        <taxon>Pseudomonadota</taxon>
        <taxon>Gammaproteobacteria</taxon>
        <taxon>Pseudomonadales</taxon>
        <taxon>Marinobacteraceae</taxon>
        <taxon>Marinobacter</taxon>
    </lineage>
</organism>
<dbReference type="NCBIfam" id="TIGR01935">
    <property type="entry name" value="NOT-MenG"/>
    <property type="match status" value="1"/>
</dbReference>
<reference evidence="8 9" key="1">
    <citation type="submission" date="2021-05" db="EMBL/GenBank/DDBJ databases">
        <title>Draft genomes of bacteria isolated from model marine particles.</title>
        <authorList>
            <person name="Datta M.S."/>
            <person name="Schwartzman J.A."/>
            <person name="Enke T.N."/>
            <person name="Saavedra J."/>
            <person name="Cermak N."/>
            <person name="Cordero O.X."/>
        </authorList>
    </citation>
    <scope>NUCLEOTIDE SEQUENCE [LARGE SCALE GENOMIC DNA]</scope>
    <source>
        <strain evidence="8 9">D2M19</strain>
    </source>
</reference>
<evidence type="ECO:0000256" key="7">
    <source>
        <dbReference type="RuleBase" id="RU004338"/>
    </source>
</evidence>
<protein>
    <recommendedName>
        <fullName evidence="7">4-hydroxy-4-methyl-2-oxoglutarate aldolase</fullName>
        <shortName evidence="7">HMG aldolase</shortName>
        <ecNumber evidence="7">4.1.1.112</ecNumber>
        <ecNumber evidence="7">4.1.3.17</ecNumber>
    </recommendedName>
    <alternativeName>
        <fullName evidence="7">Oxaloacetate decarboxylase</fullName>
    </alternativeName>
</protein>
<dbReference type="InterPro" id="IPR005493">
    <property type="entry name" value="RraA/RraA-like"/>
</dbReference>
<name>A0ABS6ADC8_9GAMM</name>
<dbReference type="EMBL" id="JAHKPV010000021">
    <property type="protein sequence ID" value="MBU2875510.1"/>
    <property type="molecule type" value="Genomic_DNA"/>
</dbReference>
<evidence type="ECO:0000256" key="5">
    <source>
        <dbReference type="ARBA" id="ARBA00025046"/>
    </source>
</evidence>
<keyword evidence="9" id="KW-1185">Reference proteome</keyword>
<comment type="caution">
    <text evidence="8">The sequence shown here is derived from an EMBL/GenBank/DDBJ whole genome shotgun (WGS) entry which is preliminary data.</text>
</comment>
<comment type="catalytic activity">
    <reaction evidence="1 7">
        <text>4-hydroxy-4-methyl-2-oxoglutarate = 2 pyruvate</text>
        <dbReference type="Rhea" id="RHEA:22748"/>
        <dbReference type="ChEBI" id="CHEBI:15361"/>
        <dbReference type="ChEBI" id="CHEBI:58276"/>
        <dbReference type="EC" id="4.1.3.17"/>
    </reaction>
</comment>
<dbReference type="CDD" id="cd16841">
    <property type="entry name" value="RraA_family"/>
    <property type="match status" value="1"/>
</dbReference>
<keyword evidence="7" id="KW-0479">Metal-binding</keyword>
<comment type="similarity">
    <text evidence="3 7">Belongs to the class II aldolase/RraA-like family.</text>
</comment>
<evidence type="ECO:0000313" key="8">
    <source>
        <dbReference type="EMBL" id="MBU2875510.1"/>
    </source>
</evidence>
<dbReference type="NCBIfam" id="NF009134">
    <property type="entry name" value="PRK12487.1"/>
    <property type="match status" value="1"/>
</dbReference>
<dbReference type="NCBIfam" id="NF006875">
    <property type="entry name" value="PRK09372.1"/>
    <property type="match status" value="1"/>
</dbReference>
<comment type="catalytic activity">
    <reaction evidence="6 7">
        <text>oxaloacetate + H(+) = pyruvate + CO2</text>
        <dbReference type="Rhea" id="RHEA:15641"/>
        <dbReference type="ChEBI" id="CHEBI:15361"/>
        <dbReference type="ChEBI" id="CHEBI:15378"/>
        <dbReference type="ChEBI" id="CHEBI:16452"/>
        <dbReference type="ChEBI" id="CHEBI:16526"/>
        <dbReference type="EC" id="4.1.1.112"/>
    </reaction>
</comment>
<evidence type="ECO:0000256" key="2">
    <source>
        <dbReference type="ARBA" id="ARBA00001968"/>
    </source>
</evidence>
<evidence type="ECO:0000256" key="4">
    <source>
        <dbReference type="ARBA" id="ARBA00011233"/>
    </source>
</evidence>
<comment type="function">
    <text evidence="5 7">Catalyzes the aldol cleavage of 4-hydroxy-4-methyl-2-oxoglutarate (HMG) into 2 molecules of pyruvate. Also contains a secondary oxaloacetate (OAA) decarboxylase activity due to the common pyruvate enolate transition state formed following C-C bond cleavage in the retro-aldol and decarboxylation reactions.</text>
</comment>
<dbReference type="Pfam" id="PF03737">
    <property type="entry name" value="RraA-like"/>
    <property type="match status" value="1"/>
</dbReference>
<sequence length="164" mass="17491">MESDKVGTIITPDLCDEFPEVEVAAPGFNNYGGIQAFGGEIVTVKCFEDNSVVKEQVGLPGKGRVMVVDGGGSMRHALLGDMLAEKAASNGWAGLIIYGCVRDVDEIGKTDLGVQALATYPRKSEKRGLGDFDVPVTFHGVTFRPGHYVYADNNGILVSEKPLV</sequence>
<dbReference type="Proteomes" id="UP000753376">
    <property type="component" value="Unassembled WGS sequence"/>
</dbReference>
<dbReference type="EC" id="4.1.1.112" evidence="7"/>
<dbReference type="InterPro" id="IPR010203">
    <property type="entry name" value="RraA"/>
</dbReference>
<evidence type="ECO:0000313" key="9">
    <source>
        <dbReference type="Proteomes" id="UP000753376"/>
    </source>
</evidence>
<evidence type="ECO:0000256" key="3">
    <source>
        <dbReference type="ARBA" id="ARBA00008621"/>
    </source>
</evidence>
<dbReference type="PANTHER" id="PTHR33254:SF29">
    <property type="entry name" value="REGULATOR OF RIBONUCLEASE ACTIVITY A"/>
    <property type="match status" value="1"/>
</dbReference>
<accession>A0ABS6ADC8</accession>
<proteinExistence type="inferred from homology"/>